<feature type="chain" id="PRO_5008013965" description="SnoaL-like domain-containing protein" evidence="1">
    <location>
        <begin position="22"/>
        <end position="154"/>
    </location>
</feature>
<dbReference type="Pfam" id="PF13474">
    <property type="entry name" value="SnoaL_3"/>
    <property type="match status" value="1"/>
</dbReference>
<dbReference type="Proteomes" id="UP000095591">
    <property type="component" value="Unassembled WGS sequence"/>
</dbReference>
<evidence type="ECO:0000313" key="4">
    <source>
        <dbReference type="Proteomes" id="UP000095591"/>
    </source>
</evidence>
<evidence type="ECO:0000313" key="3">
    <source>
        <dbReference type="EMBL" id="CUN27983.1"/>
    </source>
</evidence>
<dbReference type="RefSeq" id="WP_044546238.1">
    <property type="nucleotide sequence ID" value="NZ_CDRH01000550.1"/>
</dbReference>
<accession>A0A173VLB4</accession>
<proteinExistence type="predicted"/>
<dbReference type="Gene3D" id="3.10.450.50">
    <property type="match status" value="1"/>
</dbReference>
<evidence type="ECO:0000256" key="1">
    <source>
        <dbReference type="SAM" id="SignalP"/>
    </source>
</evidence>
<name>A0A173VLB4_PARDI</name>
<reference evidence="3 4" key="1">
    <citation type="submission" date="2015-09" db="EMBL/GenBank/DDBJ databases">
        <authorList>
            <consortium name="Pathogen Informatics"/>
        </authorList>
    </citation>
    <scope>NUCLEOTIDE SEQUENCE [LARGE SCALE GENOMIC DNA]</scope>
    <source>
        <strain evidence="3 4">2789STDY5608872</strain>
    </source>
</reference>
<evidence type="ECO:0000259" key="2">
    <source>
        <dbReference type="Pfam" id="PF13474"/>
    </source>
</evidence>
<organism evidence="3 4">
    <name type="scientific">Parabacteroides distasonis</name>
    <dbReference type="NCBI Taxonomy" id="823"/>
    <lineage>
        <taxon>Bacteria</taxon>
        <taxon>Pseudomonadati</taxon>
        <taxon>Bacteroidota</taxon>
        <taxon>Bacteroidia</taxon>
        <taxon>Bacteroidales</taxon>
        <taxon>Tannerellaceae</taxon>
        <taxon>Parabacteroides</taxon>
    </lineage>
</organism>
<dbReference type="InterPro" id="IPR037401">
    <property type="entry name" value="SnoaL-like"/>
</dbReference>
<feature type="domain" description="SnoaL-like" evidence="2">
    <location>
        <begin position="45"/>
        <end position="150"/>
    </location>
</feature>
<dbReference type="SUPFAM" id="SSF54427">
    <property type="entry name" value="NTF2-like"/>
    <property type="match status" value="1"/>
</dbReference>
<protein>
    <recommendedName>
        <fullName evidence="2">SnoaL-like domain-containing protein</fullName>
    </recommendedName>
</protein>
<dbReference type="InterPro" id="IPR032710">
    <property type="entry name" value="NTF2-like_dom_sf"/>
</dbReference>
<sequence length="154" mass="17856">MRQYKSWIAALILGSTLSANAQQKNMENKTLNENIPEIIISLEKEALASTDPMAFVELSDTDVIYFDPSLETKIEGLEQLRTYYKGMQLPPADHFDMIRPVVQVTQNIAVLTFNLDSYLSDKVIKWNCTEVYRRNPDNQWKIIQTHWSYVKPID</sequence>
<dbReference type="EMBL" id="CYXP01000008">
    <property type="protein sequence ID" value="CUN27983.1"/>
    <property type="molecule type" value="Genomic_DNA"/>
</dbReference>
<feature type="signal peptide" evidence="1">
    <location>
        <begin position="1"/>
        <end position="21"/>
    </location>
</feature>
<dbReference type="AlphaFoldDB" id="A0A173VLB4"/>
<gene>
    <name evidence="3" type="ORF">ERS852429_03194</name>
</gene>
<keyword evidence="1" id="KW-0732">Signal</keyword>